<dbReference type="AlphaFoldDB" id="A0A5A7Q5X6"/>
<organism evidence="1 2">
    <name type="scientific">Striga asiatica</name>
    <name type="common">Asiatic witchweed</name>
    <name type="synonym">Buchnera asiatica</name>
    <dbReference type="NCBI Taxonomy" id="4170"/>
    <lineage>
        <taxon>Eukaryota</taxon>
        <taxon>Viridiplantae</taxon>
        <taxon>Streptophyta</taxon>
        <taxon>Embryophyta</taxon>
        <taxon>Tracheophyta</taxon>
        <taxon>Spermatophyta</taxon>
        <taxon>Magnoliopsida</taxon>
        <taxon>eudicotyledons</taxon>
        <taxon>Gunneridae</taxon>
        <taxon>Pentapetalae</taxon>
        <taxon>asterids</taxon>
        <taxon>lamiids</taxon>
        <taxon>Lamiales</taxon>
        <taxon>Orobanchaceae</taxon>
        <taxon>Buchnereae</taxon>
        <taxon>Striga</taxon>
    </lineage>
</organism>
<evidence type="ECO:0000313" key="2">
    <source>
        <dbReference type="Proteomes" id="UP000325081"/>
    </source>
</evidence>
<proteinExistence type="predicted"/>
<keyword evidence="1" id="KW-0012">Acyltransferase</keyword>
<keyword evidence="1" id="KW-0808">Transferase</keyword>
<name>A0A5A7Q5X6_STRAF</name>
<keyword evidence="2" id="KW-1185">Reference proteome</keyword>
<dbReference type="Proteomes" id="UP000325081">
    <property type="component" value="Unassembled WGS sequence"/>
</dbReference>
<reference evidence="2" key="1">
    <citation type="journal article" date="2019" name="Curr. Biol.">
        <title>Genome Sequence of Striga asiatica Provides Insight into the Evolution of Plant Parasitism.</title>
        <authorList>
            <person name="Yoshida S."/>
            <person name="Kim S."/>
            <person name="Wafula E.K."/>
            <person name="Tanskanen J."/>
            <person name="Kim Y.M."/>
            <person name="Honaas L."/>
            <person name="Yang Z."/>
            <person name="Spallek T."/>
            <person name="Conn C.E."/>
            <person name="Ichihashi Y."/>
            <person name="Cheong K."/>
            <person name="Cui S."/>
            <person name="Der J.P."/>
            <person name="Gundlach H."/>
            <person name="Jiao Y."/>
            <person name="Hori C."/>
            <person name="Ishida J.K."/>
            <person name="Kasahara H."/>
            <person name="Kiba T."/>
            <person name="Kim M.S."/>
            <person name="Koo N."/>
            <person name="Laohavisit A."/>
            <person name="Lee Y.H."/>
            <person name="Lumba S."/>
            <person name="McCourt P."/>
            <person name="Mortimer J.C."/>
            <person name="Mutuku J.M."/>
            <person name="Nomura T."/>
            <person name="Sasaki-Sekimoto Y."/>
            <person name="Seto Y."/>
            <person name="Wang Y."/>
            <person name="Wakatake T."/>
            <person name="Sakakibara H."/>
            <person name="Demura T."/>
            <person name="Yamaguchi S."/>
            <person name="Yoneyama K."/>
            <person name="Manabe R.I."/>
            <person name="Nelson D.C."/>
            <person name="Schulman A.H."/>
            <person name="Timko M.P."/>
            <person name="dePamphilis C.W."/>
            <person name="Choi D."/>
            <person name="Shirasu K."/>
        </authorList>
    </citation>
    <scope>NUCLEOTIDE SEQUENCE [LARGE SCALE GENOMIC DNA]</scope>
    <source>
        <strain evidence="2">cv. UVA1</strain>
    </source>
</reference>
<accession>A0A5A7Q5X6</accession>
<gene>
    <name evidence="1" type="ORF">STAS_16046</name>
</gene>
<evidence type="ECO:0000313" key="1">
    <source>
        <dbReference type="EMBL" id="GER39431.1"/>
    </source>
</evidence>
<dbReference type="EMBL" id="BKCP01005650">
    <property type="protein sequence ID" value="GER39431.1"/>
    <property type="molecule type" value="Genomic_DNA"/>
</dbReference>
<sequence>MEFRRADEDAVGKENVFSPCRSQLGPQSFIFDDFEAAERTANQVSDAAGLPWTVIGASSRRGRLSSTHDIPGSRRILAGRRRRLKVHDNLQAPAPAGLATMDGGGRSIEEFPAWEWQ</sequence>
<protein>
    <submittedName>
        <fullName evidence="1">UDP-3-O-acylglucosamine N-acyltransferase</fullName>
    </submittedName>
</protein>
<comment type="caution">
    <text evidence="1">The sequence shown here is derived from an EMBL/GenBank/DDBJ whole genome shotgun (WGS) entry which is preliminary data.</text>
</comment>
<dbReference type="GO" id="GO:0016746">
    <property type="term" value="F:acyltransferase activity"/>
    <property type="evidence" value="ECO:0007669"/>
    <property type="project" value="UniProtKB-KW"/>
</dbReference>